<reference evidence="6" key="1">
    <citation type="submission" date="2023-07" db="EMBL/GenBank/DDBJ databases">
        <authorList>
            <consortium name="AG Swart"/>
            <person name="Singh M."/>
            <person name="Singh A."/>
            <person name="Seah K."/>
            <person name="Emmerich C."/>
        </authorList>
    </citation>
    <scope>NUCLEOTIDE SEQUENCE</scope>
    <source>
        <strain evidence="6">DP1</strain>
    </source>
</reference>
<dbReference type="InterPro" id="IPR016024">
    <property type="entry name" value="ARM-type_fold"/>
</dbReference>
<evidence type="ECO:0000313" key="7">
    <source>
        <dbReference type="Proteomes" id="UP001295684"/>
    </source>
</evidence>
<feature type="domain" description="TOG" evidence="5">
    <location>
        <begin position="24"/>
        <end position="262"/>
    </location>
</feature>
<protein>
    <recommendedName>
        <fullName evidence="5">TOG domain-containing protein</fullName>
    </recommendedName>
</protein>
<comment type="caution">
    <text evidence="6">The sequence shown here is derived from an EMBL/GenBank/DDBJ whole genome shotgun (WGS) entry which is preliminary data.</text>
</comment>
<comment type="subcellular location">
    <subcellularLocation>
        <location evidence="1">Cytoplasm</location>
        <location evidence="1">Cytoskeleton</location>
    </subcellularLocation>
</comment>
<gene>
    <name evidence="6" type="ORF">ECRASSUSDP1_LOCUS1203</name>
</gene>
<keyword evidence="3" id="KW-0206">Cytoskeleton</keyword>
<dbReference type="SMART" id="SM01349">
    <property type="entry name" value="TOG"/>
    <property type="match status" value="1"/>
</dbReference>
<sequence length="621" mass="72271">MSENEKSMEITEKNSRDDNNPFTPILDKTPVESEFSVPVWIADNVKSREWKDRQEALLSAIKLIRSEPFAISQLKASGFDFVKILDETNKSVVRKCYKVTSLYIKLEDDQQYLKEIYHSLLWKCLENGVSNRFTYRYALRIICELIEMFSNVDEINKAILLKLMEPEKAVKAQLGVLSLLNFLIYKYGPEKIDTLLFVEEIGKYSLNPNGKIRKEALKFLVIAAKWKKNKDSIMTVAMKVLQPAQIKLLEKMLQALEDTTSLDEESSKINECLEDSDEEDAWYNKDGVKVDRNAILAAKFTDEEMSNHYNARWSRNAFLIFDWVKRVSLLDDIMFDLMSDKIVDDELIYIFDYIDHMLCSYNLNVLMRTQKLIQTFILKSTNHPSETFSFQVKRNFSRIIETFVKSLNVSVPKYLVEVAKVFYYLEKYMFTEREYYMMLQSCFAWCNQKKGIQVITESIVTFIENSSPDIKNVLEGTNFARTIESGNKCHVKKNASPIILLTVKEKYGKHEEFEKYNTPDLAKLIDELTPGQIKRFDISKKNIIKKGKLVLESIKEEHEPKDLQLMEDGYESIEQISEETSSCCSSDFDFIENDDIPDDIFIDVTTPAESEKKEKDNCVIF</sequence>
<dbReference type="EMBL" id="CAMPGE010001139">
    <property type="protein sequence ID" value="CAI2359909.1"/>
    <property type="molecule type" value="Genomic_DNA"/>
</dbReference>
<evidence type="ECO:0000256" key="1">
    <source>
        <dbReference type="ARBA" id="ARBA00004245"/>
    </source>
</evidence>
<dbReference type="GO" id="GO:0005856">
    <property type="term" value="C:cytoskeleton"/>
    <property type="evidence" value="ECO:0007669"/>
    <property type="project" value="UniProtKB-SubCell"/>
</dbReference>
<dbReference type="InterPro" id="IPR034085">
    <property type="entry name" value="TOG"/>
</dbReference>
<dbReference type="Gene3D" id="1.25.10.10">
    <property type="entry name" value="Leucine-rich Repeat Variant"/>
    <property type="match status" value="1"/>
</dbReference>
<proteinExistence type="predicted"/>
<keyword evidence="2" id="KW-0963">Cytoplasm</keyword>
<evidence type="ECO:0000313" key="6">
    <source>
        <dbReference type="EMBL" id="CAI2359909.1"/>
    </source>
</evidence>
<dbReference type="Pfam" id="PF21041">
    <property type="entry name" value="XMAP215_CLASP_TOG"/>
    <property type="match status" value="1"/>
</dbReference>
<dbReference type="InterPro" id="IPR011989">
    <property type="entry name" value="ARM-like"/>
</dbReference>
<evidence type="ECO:0000256" key="4">
    <source>
        <dbReference type="SAM" id="MobiDB-lite"/>
    </source>
</evidence>
<evidence type="ECO:0000256" key="2">
    <source>
        <dbReference type="ARBA" id="ARBA00022490"/>
    </source>
</evidence>
<keyword evidence="7" id="KW-1185">Reference proteome</keyword>
<evidence type="ECO:0000256" key="3">
    <source>
        <dbReference type="ARBA" id="ARBA00023212"/>
    </source>
</evidence>
<name>A0AAD1X409_EUPCR</name>
<feature type="region of interest" description="Disordered" evidence="4">
    <location>
        <begin position="1"/>
        <end position="23"/>
    </location>
</feature>
<feature type="compositionally biased region" description="Basic and acidic residues" evidence="4">
    <location>
        <begin position="1"/>
        <end position="19"/>
    </location>
</feature>
<dbReference type="AlphaFoldDB" id="A0AAD1X409"/>
<dbReference type="GO" id="GO:0015631">
    <property type="term" value="F:tubulin binding"/>
    <property type="evidence" value="ECO:0007669"/>
    <property type="project" value="InterPro"/>
</dbReference>
<dbReference type="InterPro" id="IPR048491">
    <property type="entry name" value="XMAP215_CLASP_TOG"/>
</dbReference>
<organism evidence="6 7">
    <name type="scientific">Euplotes crassus</name>
    <dbReference type="NCBI Taxonomy" id="5936"/>
    <lineage>
        <taxon>Eukaryota</taxon>
        <taxon>Sar</taxon>
        <taxon>Alveolata</taxon>
        <taxon>Ciliophora</taxon>
        <taxon>Intramacronucleata</taxon>
        <taxon>Spirotrichea</taxon>
        <taxon>Hypotrichia</taxon>
        <taxon>Euplotida</taxon>
        <taxon>Euplotidae</taxon>
        <taxon>Moneuplotes</taxon>
    </lineage>
</organism>
<evidence type="ECO:0000259" key="5">
    <source>
        <dbReference type="SMART" id="SM01349"/>
    </source>
</evidence>
<dbReference type="SUPFAM" id="SSF48371">
    <property type="entry name" value="ARM repeat"/>
    <property type="match status" value="1"/>
</dbReference>
<dbReference type="Proteomes" id="UP001295684">
    <property type="component" value="Unassembled WGS sequence"/>
</dbReference>
<accession>A0AAD1X409</accession>